<protein>
    <submittedName>
        <fullName evidence="2">Uncharacterized protein</fullName>
    </submittedName>
</protein>
<organism evidence="2 3">
    <name type="scientific">Halorubrum sodomense tailed virus 2</name>
    <dbReference type="NCBI Taxonomy" id="1262527"/>
    <lineage>
        <taxon>Viruses</taxon>
        <taxon>Duplodnaviria</taxon>
        <taxon>Heunggongvirae</taxon>
        <taxon>Uroviricota</taxon>
        <taxon>Caudoviricetes</taxon>
        <taxon>Thumleimavirales</taxon>
        <taxon>Hafunaviridae</taxon>
        <taxon>Mincapvirus</taxon>
        <taxon>Mincapvirus eilatense</taxon>
        <taxon>Mincapvirus HSTV2</taxon>
    </lineage>
</organism>
<feature type="compositionally biased region" description="Basic and acidic residues" evidence="1">
    <location>
        <begin position="91"/>
        <end position="107"/>
    </location>
</feature>
<dbReference type="Proteomes" id="UP000011138">
    <property type="component" value="Segment"/>
</dbReference>
<evidence type="ECO:0000313" key="3">
    <source>
        <dbReference type="Proteomes" id="UP000011138"/>
    </source>
</evidence>
<sequence>MSDDDWNHRSQFTGPRDPGLKAVSANVNERATGPNLSRQETEAYIADGRTNRERREEMRRKREAEAPKDERRLHEHYDPRHIPDSYWESVEDGKTGNRERLLNGETV</sequence>
<feature type="compositionally biased region" description="Polar residues" evidence="1">
    <location>
        <begin position="25"/>
        <end position="38"/>
    </location>
</feature>
<dbReference type="GeneID" id="14477236"/>
<reference evidence="2 3" key="1">
    <citation type="journal article" date="2013" name="J. Virol.">
        <title>Insights into head-tailed viruses infecting extremely halophilic archaea.</title>
        <authorList>
            <person name="Pietila M.K."/>
            <person name="Laurinmaki P."/>
            <person name="Russell D.A."/>
            <person name="Ko C.C."/>
            <person name="Jacobs-Sera D."/>
            <person name="Butcher S.J."/>
            <person name="Bamford D.H."/>
            <person name="Hendrix R.W."/>
        </authorList>
    </citation>
    <scope>NUCLEOTIDE SEQUENCE [LARGE SCALE GENOMIC DNA]</scope>
</reference>
<name>L7THP7_9CAUD</name>
<feature type="compositionally biased region" description="Basic and acidic residues" evidence="1">
    <location>
        <begin position="49"/>
        <end position="83"/>
    </location>
</feature>
<proteinExistence type="predicted"/>
<dbReference type="RefSeq" id="YP_007379177.1">
    <property type="nucleotide sequence ID" value="NC_020159.1"/>
</dbReference>
<dbReference type="KEGG" id="vg:14477236"/>
<accession>L7THP7</accession>
<dbReference type="OrthoDB" id="33513at10239"/>
<keyword evidence="3" id="KW-1185">Reference proteome</keyword>
<evidence type="ECO:0000256" key="1">
    <source>
        <dbReference type="SAM" id="MobiDB-lite"/>
    </source>
</evidence>
<feature type="region of interest" description="Disordered" evidence="1">
    <location>
        <begin position="1"/>
        <end position="107"/>
    </location>
</feature>
<gene>
    <name evidence="2" type="primary">99</name>
    <name evidence="2" type="ORF">HSTV2_99</name>
</gene>
<evidence type="ECO:0000313" key="2">
    <source>
        <dbReference type="EMBL" id="AGC34366.1"/>
    </source>
</evidence>
<dbReference type="EMBL" id="KC117376">
    <property type="protein sequence ID" value="AGC34366.1"/>
    <property type="molecule type" value="Genomic_DNA"/>
</dbReference>